<name>A0A8H7EUU9_9FUNG</name>
<evidence type="ECO:0000259" key="1">
    <source>
        <dbReference type="PROSITE" id="PS50003"/>
    </source>
</evidence>
<gene>
    <name evidence="2" type="ORF">EC973_004931</name>
</gene>
<organism evidence="2 3">
    <name type="scientific">Apophysomyces ossiformis</name>
    <dbReference type="NCBI Taxonomy" id="679940"/>
    <lineage>
        <taxon>Eukaryota</taxon>
        <taxon>Fungi</taxon>
        <taxon>Fungi incertae sedis</taxon>
        <taxon>Mucoromycota</taxon>
        <taxon>Mucoromycotina</taxon>
        <taxon>Mucoromycetes</taxon>
        <taxon>Mucorales</taxon>
        <taxon>Mucorineae</taxon>
        <taxon>Mucoraceae</taxon>
        <taxon>Apophysomyces</taxon>
    </lineage>
</organism>
<proteinExistence type="predicted"/>
<dbReference type="OrthoDB" id="73680at2759"/>
<dbReference type="InterPro" id="IPR001849">
    <property type="entry name" value="PH_domain"/>
</dbReference>
<evidence type="ECO:0000313" key="2">
    <source>
        <dbReference type="EMBL" id="KAF7729163.1"/>
    </source>
</evidence>
<comment type="caution">
    <text evidence="2">The sequence shown here is derived from an EMBL/GenBank/DDBJ whole genome shotgun (WGS) entry which is preliminary data.</text>
</comment>
<dbReference type="PROSITE" id="PS50003">
    <property type="entry name" value="PH_DOMAIN"/>
    <property type="match status" value="1"/>
</dbReference>
<dbReference type="Proteomes" id="UP000605846">
    <property type="component" value="Unassembled WGS sequence"/>
</dbReference>
<feature type="domain" description="PH" evidence="1">
    <location>
        <begin position="1"/>
        <end position="21"/>
    </location>
</feature>
<protein>
    <recommendedName>
        <fullName evidence="1">PH domain-containing protein</fullName>
    </recommendedName>
</protein>
<sequence length="236" mass="25937">MYADNEYDRRLWMTLIEANIPKITDRHQCEFVDDASHPTYHSVLDKWLERLDLHDSKDSSYAETLVGYASPPLISPTLRACQSSESLESGCSSEQATLSSSAGSVLAADLNKAKLKSSLPQKSLRRAITTATDKKALSRSLPLSVPVSLSAIKVDSDRERSFQRHIVNRSSIASDPDIDSLAYEVFSFEDEGSTPSSPYLNEHLPPCLPPPTTPLPPLPGLLQRIGENGSISLKKQ</sequence>
<dbReference type="AlphaFoldDB" id="A0A8H7EUU9"/>
<accession>A0A8H7EUU9</accession>
<evidence type="ECO:0000313" key="3">
    <source>
        <dbReference type="Proteomes" id="UP000605846"/>
    </source>
</evidence>
<keyword evidence="3" id="KW-1185">Reference proteome</keyword>
<reference evidence="2" key="1">
    <citation type="submission" date="2020-01" db="EMBL/GenBank/DDBJ databases">
        <title>Genome Sequencing of Three Apophysomyces-Like Fungal Strains Confirms a Novel Fungal Genus in the Mucoromycota with divergent Burkholderia-like Endosymbiotic Bacteria.</title>
        <authorList>
            <person name="Stajich J.E."/>
            <person name="Macias A.M."/>
            <person name="Carter-House D."/>
            <person name="Lovett B."/>
            <person name="Kasson L.R."/>
            <person name="Berry K."/>
            <person name="Grigoriev I."/>
            <person name="Chang Y."/>
            <person name="Spatafora J."/>
            <person name="Kasson M.T."/>
        </authorList>
    </citation>
    <scope>NUCLEOTIDE SEQUENCE</scope>
    <source>
        <strain evidence="2">NRRL A-21654</strain>
    </source>
</reference>
<dbReference type="EMBL" id="JABAYA010000028">
    <property type="protein sequence ID" value="KAF7729163.1"/>
    <property type="molecule type" value="Genomic_DNA"/>
</dbReference>